<sequence length="103" mass="11074">YIAGRVALGSLGKMFITTSFDSVYVFSAELFPTVVRNSGMGMVSVASRIGAASSPFVVQMTRINSVLPFAVMGALSFIGAIMCWVLPETQGRRTAEVMEDNEK</sequence>
<feature type="non-terminal residue" evidence="6">
    <location>
        <position position="103"/>
    </location>
</feature>
<protein>
    <recommendedName>
        <fullName evidence="8">Major facilitator superfamily (MFS) profile domain-containing protein</fullName>
    </recommendedName>
</protein>
<keyword evidence="3 5" id="KW-1133">Transmembrane helix</keyword>
<keyword evidence="4 5" id="KW-0472">Membrane</keyword>
<dbReference type="Proteomes" id="UP001159427">
    <property type="component" value="Unassembled WGS sequence"/>
</dbReference>
<gene>
    <name evidence="6" type="ORF">PEVE_00043850</name>
</gene>
<keyword evidence="2 5" id="KW-0812">Transmembrane</keyword>
<dbReference type="PANTHER" id="PTHR24064">
    <property type="entry name" value="SOLUTE CARRIER FAMILY 22 MEMBER"/>
    <property type="match status" value="1"/>
</dbReference>
<name>A0ABN8PPK5_9CNID</name>
<evidence type="ECO:0008006" key="8">
    <source>
        <dbReference type="Google" id="ProtNLM"/>
    </source>
</evidence>
<dbReference type="InterPro" id="IPR036259">
    <property type="entry name" value="MFS_trans_sf"/>
</dbReference>
<dbReference type="EMBL" id="CALNXI010000906">
    <property type="protein sequence ID" value="CAH3146155.1"/>
    <property type="molecule type" value="Genomic_DNA"/>
</dbReference>
<evidence type="ECO:0000256" key="2">
    <source>
        <dbReference type="ARBA" id="ARBA00022692"/>
    </source>
</evidence>
<evidence type="ECO:0000313" key="6">
    <source>
        <dbReference type="EMBL" id="CAH3146155.1"/>
    </source>
</evidence>
<evidence type="ECO:0000313" key="7">
    <source>
        <dbReference type="Proteomes" id="UP001159427"/>
    </source>
</evidence>
<dbReference type="Pfam" id="PF00083">
    <property type="entry name" value="Sugar_tr"/>
    <property type="match status" value="1"/>
</dbReference>
<accession>A0ABN8PPK5</accession>
<reference evidence="6 7" key="1">
    <citation type="submission" date="2022-05" db="EMBL/GenBank/DDBJ databases">
        <authorList>
            <consortium name="Genoscope - CEA"/>
            <person name="William W."/>
        </authorList>
    </citation>
    <scope>NUCLEOTIDE SEQUENCE [LARGE SCALE GENOMIC DNA]</scope>
</reference>
<dbReference type="SUPFAM" id="SSF103473">
    <property type="entry name" value="MFS general substrate transporter"/>
    <property type="match status" value="1"/>
</dbReference>
<evidence type="ECO:0000256" key="5">
    <source>
        <dbReference type="SAM" id="Phobius"/>
    </source>
</evidence>
<evidence type="ECO:0000256" key="4">
    <source>
        <dbReference type="ARBA" id="ARBA00023136"/>
    </source>
</evidence>
<comment type="caution">
    <text evidence="6">The sequence shown here is derived from an EMBL/GenBank/DDBJ whole genome shotgun (WGS) entry which is preliminary data.</text>
</comment>
<evidence type="ECO:0000256" key="3">
    <source>
        <dbReference type="ARBA" id="ARBA00022989"/>
    </source>
</evidence>
<proteinExistence type="predicted"/>
<dbReference type="InterPro" id="IPR005828">
    <property type="entry name" value="MFS_sugar_transport-like"/>
</dbReference>
<feature type="transmembrane region" description="Helical" evidence="5">
    <location>
        <begin position="66"/>
        <end position="86"/>
    </location>
</feature>
<dbReference type="Gene3D" id="1.20.1250.20">
    <property type="entry name" value="MFS general substrate transporter like domains"/>
    <property type="match status" value="1"/>
</dbReference>
<feature type="non-terminal residue" evidence="6">
    <location>
        <position position="1"/>
    </location>
</feature>
<organism evidence="6 7">
    <name type="scientific">Porites evermanni</name>
    <dbReference type="NCBI Taxonomy" id="104178"/>
    <lineage>
        <taxon>Eukaryota</taxon>
        <taxon>Metazoa</taxon>
        <taxon>Cnidaria</taxon>
        <taxon>Anthozoa</taxon>
        <taxon>Hexacorallia</taxon>
        <taxon>Scleractinia</taxon>
        <taxon>Fungiina</taxon>
        <taxon>Poritidae</taxon>
        <taxon>Porites</taxon>
    </lineage>
</organism>
<comment type="subcellular location">
    <subcellularLocation>
        <location evidence="1">Membrane</location>
        <topology evidence="1">Multi-pass membrane protein</topology>
    </subcellularLocation>
</comment>
<evidence type="ECO:0000256" key="1">
    <source>
        <dbReference type="ARBA" id="ARBA00004141"/>
    </source>
</evidence>
<keyword evidence="7" id="KW-1185">Reference proteome</keyword>